<reference evidence="1 2" key="1">
    <citation type="submission" date="2024-10" db="EMBL/GenBank/DDBJ databases">
        <title>Updated reference genomes for cyclostephanoid diatoms.</title>
        <authorList>
            <person name="Roberts W.R."/>
            <person name="Alverson A.J."/>
        </authorList>
    </citation>
    <scope>NUCLEOTIDE SEQUENCE [LARGE SCALE GENOMIC DNA]</scope>
    <source>
        <strain evidence="1 2">AJA010-31</strain>
    </source>
</reference>
<organism evidence="1 2">
    <name type="scientific">Cyclotella atomus</name>
    <dbReference type="NCBI Taxonomy" id="382360"/>
    <lineage>
        <taxon>Eukaryota</taxon>
        <taxon>Sar</taxon>
        <taxon>Stramenopiles</taxon>
        <taxon>Ochrophyta</taxon>
        <taxon>Bacillariophyta</taxon>
        <taxon>Coscinodiscophyceae</taxon>
        <taxon>Thalassiosirophycidae</taxon>
        <taxon>Stephanodiscales</taxon>
        <taxon>Stephanodiscaceae</taxon>
        <taxon>Cyclotella</taxon>
    </lineage>
</organism>
<keyword evidence="2" id="KW-1185">Reference proteome</keyword>
<name>A0ABD3QBW4_9STRA</name>
<proteinExistence type="predicted"/>
<accession>A0ABD3QBW4</accession>
<dbReference type="EMBL" id="JALLPJ020000248">
    <property type="protein sequence ID" value="KAL3797623.1"/>
    <property type="molecule type" value="Genomic_DNA"/>
</dbReference>
<evidence type="ECO:0000313" key="2">
    <source>
        <dbReference type="Proteomes" id="UP001530400"/>
    </source>
</evidence>
<sequence length="88" mass="9811">MIDRCIGQTNAALTTPKSRNVSICIDSMADLQMIDVILHMKPISNYCREVEAPTNGPVKNWSMMSLTFARENKRTASEIEERGNVGPL</sequence>
<gene>
    <name evidence="1" type="ORF">ACHAWO_013400</name>
</gene>
<protein>
    <submittedName>
        <fullName evidence="1">Uncharacterized protein</fullName>
    </submittedName>
</protein>
<evidence type="ECO:0000313" key="1">
    <source>
        <dbReference type="EMBL" id="KAL3797623.1"/>
    </source>
</evidence>
<dbReference type="AlphaFoldDB" id="A0ABD3QBW4"/>
<comment type="caution">
    <text evidence="1">The sequence shown here is derived from an EMBL/GenBank/DDBJ whole genome shotgun (WGS) entry which is preliminary data.</text>
</comment>
<dbReference type="Proteomes" id="UP001530400">
    <property type="component" value="Unassembled WGS sequence"/>
</dbReference>